<dbReference type="AlphaFoldDB" id="A0A9N7NSL2"/>
<evidence type="ECO:0000313" key="5">
    <source>
        <dbReference type="EMBL" id="CAA0842046.1"/>
    </source>
</evidence>
<proteinExistence type="inferred from homology"/>
<keyword evidence="6" id="KW-1185">Reference proteome</keyword>
<evidence type="ECO:0000256" key="3">
    <source>
        <dbReference type="RuleBase" id="RU003616"/>
    </source>
</evidence>
<evidence type="ECO:0000313" key="6">
    <source>
        <dbReference type="Proteomes" id="UP001153555"/>
    </source>
</evidence>
<keyword evidence="1 5" id="KW-0346">Stress response</keyword>
<organism evidence="5 6">
    <name type="scientific">Striga hermonthica</name>
    <name type="common">Purple witchweed</name>
    <name type="synonym">Buchnera hermonthica</name>
    <dbReference type="NCBI Taxonomy" id="68872"/>
    <lineage>
        <taxon>Eukaryota</taxon>
        <taxon>Viridiplantae</taxon>
        <taxon>Streptophyta</taxon>
        <taxon>Embryophyta</taxon>
        <taxon>Tracheophyta</taxon>
        <taxon>Spermatophyta</taxon>
        <taxon>Magnoliopsida</taxon>
        <taxon>eudicotyledons</taxon>
        <taxon>Gunneridae</taxon>
        <taxon>Pentapetalae</taxon>
        <taxon>asterids</taxon>
        <taxon>lamiids</taxon>
        <taxon>Lamiales</taxon>
        <taxon>Orobanchaceae</taxon>
        <taxon>Buchnereae</taxon>
        <taxon>Striga</taxon>
    </lineage>
</organism>
<dbReference type="PROSITE" id="PS01031">
    <property type="entry name" value="SHSP"/>
    <property type="match status" value="1"/>
</dbReference>
<dbReference type="InterPro" id="IPR031107">
    <property type="entry name" value="Small_HSP"/>
</dbReference>
<dbReference type="OrthoDB" id="1245404at2759"/>
<dbReference type="PANTHER" id="PTHR11527">
    <property type="entry name" value="HEAT-SHOCK PROTEIN 20 FAMILY MEMBER"/>
    <property type="match status" value="1"/>
</dbReference>
<dbReference type="InterPro" id="IPR002068">
    <property type="entry name" value="A-crystallin/Hsp20_dom"/>
</dbReference>
<dbReference type="SUPFAM" id="SSF49764">
    <property type="entry name" value="HSP20-like chaperones"/>
    <property type="match status" value="1"/>
</dbReference>
<dbReference type="EMBL" id="CACSLK010034598">
    <property type="protein sequence ID" value="CAA0842046.1"/>
    <property type="molecule type" value="Genomic_DNA"/>
</dbReference>
<dbReference type="Proteomes" id="UP001153555">
    <property type="component" value="Unassembled WGS sequence"/>
</dbReference>
<sequence length="101" mass="11636">MPEIEREATVIGVRREDVKVEVEDDVTLQISVERVVEKEEENDKWHRAERRAGSFSRRFRLPEDADVGGIRCGLEHGVLTVEVPKKDVQEQPRNVRCIDVA</sequence>
<comment type="similarity">
    <text evidence="2 3">Belongs to the small heat shock protein (HSP20) family.</text>
</comment>
<feature type="domain" description="SHSP" evidence="4">
    <location>
        <begin position="1"/>
        <end position="101"/>
    </location>
</feature>
<gene>
    <name evidence="5" type="ORF">SHERM_07912</name>
</gene>
<accession>A0A9N7NSL2</accession>
<comment type="caution">
    <text evidence="5">The sequence shown here is derived from an EMBL/GenBank/DDBJ whole genome shotgun (WGS) entry which is preliminary data.</text>
</comment>
<name>A0A9N7NSL2_STRHE</name>
<dbReference type="Pfam" id="PF00011">
    <property type="entry name" value="HSP20"/>
    <property type="match status" value="1"/>
</dbReference>
<reference evidence="5" key="1">
    <citation type="submission" date="2019-12" db="EMBL/GenBank/DDBJ databases">
        <authorList>
            <person name="Scholes J."/>
        </authorList>
    </citation>
    <scope>NUCLEOTIDE SEQUENCE</scope>
</reference>
<dbReference type="Gene3D" id="2.60.40.790">
    <property type="match status" value="1"/>
</dbReference>
<evidence type="ECO:0000256" key="1">
    <source>
        <dbReference type="ARBA" id="ARBA00023016"/>
    </source>
</evidence>
<protein>
    <submittedName>
        <fullName evidence="5">17.6 kDa class I heat shock protein 1</fullName>
    </submittedName>
</protein>
<evidence type="ECO:0000256" key="2">
    <source>
        <dbReference type="PROSITE-ProRule" id="PRU00285"/>
    </source>
</evidence>
<dbReference type="InterPro" id="IPR008978">
    <property type="entry name" value="HSP20-like_chaperone"/>
</dbReference>
<evidence type="ECO:0000259" key="4">
    <source>
        <dbReference type="PROSITE" id="PS01031"/>
    </source>
</evidence>